<evidence type="ECO:0000256" key="1">
    <source>
        <dbReference type="ARBA" id="ARBA00004123"/>
    </source>
</evidence>
<dbReference type="GO" id="GO:0003677">
    <property type="term" value="F:DNA binding"/>
    <property type="evidence" value="ECO:0007669"/>
    <property type="project" value="UniProtKB-KW"/>
</dbReference>
<dbReference type="EMBL" id="KZ451960">
    <property type="protein sequence ID" value="PKA57794.1"/>
    <property type="molecule type" value="Genomic_DNA"/>
</dbReference>
<dbReference type="STRING" id="1088818.A0A2I0AQH5"/>
<dbReference type="OrthoDB" id="642697at2759"/>
<name>A0A2I0AQH5_9ASPA</name>
<feature type="region of interest" description="Disordered" evidence="6">
    <location>
        <begin position="1"/>
        <end position="42"/>
    </location>
</feature>
<keyword evidence="2" id="KW-0805">Transcription regulation</keyword>
<evidence type="ECO:0000256" key="6">
    <source>
        <dbReference type="SAM" id="MobiDB-lite"/>
    </source>
</evidence>
<evidence type="ECO:0000313" key="8">
    <source>
        <dbReference type="EMBL" id="PKA57794.1"/>
    </source>
</evidence>
<reference evidence="8 9" key="1">
    <citation type="journal article" date="2017" name="Nature">
        <title>The Apostasia genome and the evolution of orchids.</title>
        <authorList>
            <person name="Zhang G.Q."/>
            <person name="Liu K.W."/>
            <person name="Li Z."/>
            <person name="Lohaus R."/>
            <person name="Hsiao Y.Y."/>
            <person name="Niu S.C."/>
            <person name="Wang J.Y."/>
            <person name="Lin Y.C."/>
            <person name="Xu Q."/>
            <person name="Chen L.J."/>
            <person name="Yoshida K."/>
            <person name="Fujiwara S."/>
            <person name="Wang Z.W."/>
            <person name="Zhang Y.Q."/>
            <person name="Mitsuda N."/>
            <person name="Wang M."/>
            <person name="Liu G.H."/>
            <person name="Pecoraro L."/>
            <person name="Huang H.X."/>
            <person name="Xiao X.J."/>
            <person name="Lin M."/>
            <person name="Wu X.Y."/>
            <person name="Wu W.L."/>
            <person name="Chen Y.Y."/>
            <person name="Chang S.B."/>
            <person name="Sakamoto S."/>
            <person name="Ohme-Takagi M."/>
            <person name="Yagi M."/>
            <person name="Zeng S.J."/>
            <person name="Shen C.Y."/>
            <person name="Yeh C.M."/>
            <person name="Luo Y.B."/>
            <person name="Tsai W.C."/>
            <person name="Van de Peer Y."/>
            <person name="Liu Z.J."/>
        </authorList>
    </citation>
    <scope>NUCLEOTIDE SEQUENCE [LARGE SCALE GENOMIC DNA]</scope>
    <source>
        <strain evidence="9">cv. Shenzhen</strain>
        <tissue evidence="8">Stem</tissue>
    </source>
</reference>
<evidence type="ECO:0000256" key="5">
    <source>
        <dbReference type="ARBA" id="ARBA00023242"/>
    </source>
</evidence>
<gene>
    <name evidence="8" type="primary">ESR2</name>
    <name evidence="8" type="ORF">AXF42_Ash015172</name>
</gene>
<comment type="subcellular location">
    <subcellularLocation>
        <location evidence="1">Nucleus</location>
    </subcellularLocation>
</comment>
<evidence type="ECO:0000256" key="4">
    <source>
        <dbReference type="ARBA" id="ARBA00023163"/>
    </source>
</evidence>
<keyword evidence="3" id="KW-0238">DNA-binding</keyword>
<dbReference type="CDD" id="cd00018">
    <property type="entry name" value="AP2"/>
    <property type="match status" value="1"/>
</dbReference>
<feature type="compositionally biased region" description="Polar residues" evidence="6">
    <location>
        <begin position="223"/>
        <end position="232"/>
    </location>
</feature>
<dbReference type="GO" id="GO:0003700">
    <property type="term" value="F:DNA-binding transcription factor activity"/>
    <property type="evidence" value="ECO:0007669"/>
    <property type="project" value="InterPro"/>
</dbReference>
<keyword evidence="4" id="KW-0804">Transcription</keyword>
<dbReference type="InterPro" id="IPR036955">
    <property type="entry name" value="AP2/ERF_dom_sf"/>
</dbReference>
<feature type="region of interest" description="Disordered" evidence="6">
    <location>
        <begin position="219"/>
        <end position="240"/>
    </location>
</feature>
<proteinExistence type="predicted"/>
<dbReference type="AlphaFoldDB" id="A0A2I0AQH5"/>
<evidence type="ECO:0000259" key="7">
    <source>
        <dbReference type="PROSITE" id="PS51032"/>
    </source>
</evidence>
<organism evidence="8 9">
    <name type="scientific">Apostasia shenzhenica</name>
    <dbReference type="NCBI Taxonomy" id="1088818"/>
    <lineage>
        <taxon>Eukaryota</taxon>
        <taxon>Viridiplantae</taxon>
        <taxon>Streptophyta</taxon>
        <taxon>Embryophyta</taxon>
        <taxon>Tracheophyta</taxon>
        <taxon>Spermatophyta</taxon>
        <taxon>Magnoliopsida</taxon>
        <taxon>Liliopsida</taxon>
        <taxon>Asparagales</taxon>
        <taxon>Orchidaceae</taxon>
        <taxon>Apostasioideae</taxon>
        <taxon>Apostasia</taxon>
    </lineage>
</organism>
<evidence type="ECO:0000256" key="3">
    <source>
        <dbReference type="ARBA" id="ARBA00023125"/>
    </source>
</evidence>
<accession>A0A2I0AQH5</accession>
<dbReference type="InterPro" id="IPR016177">
    <property type="entry name" value="DNA-bd_dom_sf"/>
</dbReference>
<dbReference type="PANTHER" id="PTHR31677:SF146">
    <property type="entry name" value="ETHYLENE-RESPONSIVE TRANSCRIPTION FACTOR ESR2"/>
    <property type="match status" value="1"/>
</dbReference>
<dbReference type="PANTHER" id="PTHR31677">
    <property type="entry name" value="AP2 DOMAIN CLASS TRANSCRIPTION FACTOR"/>
    <property type="match status" value="1"/>
</dbReference>
<dbReference type="Proteomes" id="UP000236161">
    <property type="component" value="Unassembled WGS sequence"/>
</dbReference>
<dbReference type="Pfam" id="PF00847">
    <property type="entry name" value="AP2"/>
    <property type="match status" value="1"/>
</dbReference>
<sequence length="286" mass="30672">MEKSNGSTHSKKCYAAGAGGGKRAAPSLPSSTPAVAGKEGARYRGVRRRPWGRYAAEIRDPQTKERRWLGTFDTAEQAACAYDIAARAMRGLKARTNFHYPAAAPALPMSYPSDTWTWPAAALNVGPTHPRPAAASQPQLNASFLLRHLISAPSPSPIPSSSSTFFPSANLNSDHFLPNNEYASAAVAGSPDLYDYGGFFSPEPPESGLLQEVIHGFFPKPSSHPSEQNKTPHQLPMTGDPPELPSAAADFCFAAPENLPMVSGGLLEDIIQYPEFFEMLPPGLHS</sequence>
<protein>
    <submittedName>
        <fullName evidence="8">Ethylene-responsive transcription factor ESR2</fullName>
    </submittedName>
</protein>
<keyword evidence="9" id="KW-1185">Reference proteome</keyword>
<dbReference type="SMART" id="SM00380">
    <property type="entry name" value="AP2"/>
    <property type="match status" value="1"/>
</dbReference>
<feature type="domain" description="AP2/ERF" evidence="7">
    <location>
        <begin position="42"/>
        <end position="99"/>
    </location>
</feature>
<dbReference type="SUPFAM" id="SSF54171">
    <property type="entry name" value="DNA-binding domain"/>
    <property type="match status" value="1"/>
</dbReference>
<dbReference type="PRINTS" id="PR00367">
    <property type="entry name" value="ETHRSPELEMNT"/>
</dbReference>
<dbReference type="FunFam" id="3.30.730.10:FF:000001">
    <property type="entry name" value="Ethylene-responsive transcription factor 2"/>
    <property type="match status" value="1"/>
</dbReference>
<dbReference type="Gene3D" id="3.30.730.10">
    <property type="entry name" value="AP2/ERF domain"/>
    <property type="match status" value="1"/>
</dbReference>
<dbReference type="GO" id="GO:0005634">
    <property type="term" value="C:nucleus"/>
    <property type="evidence" value="ECO:0007669"/>
    <property type="project" value="UniProtKB-SubCell"/>
</dbReference>
<dbReference type="PROSITE" id="PS51032">
    <property type="entry name" value="AP2_ERF"/>
    <property type="match status" value="1"/>
</dbReference>
<evidence type="ECO:0000313" key="9">
    <source>
        <dbReference type="Proteomes" id="UP000236161"/>
    </source>
</evidence>
<keyword evidence="5" id="KW-0539">Nucleus</keyword>
<dbReference type="InterPro" id="IPR001471">
    <property type="entry name" value="AP2/ERF_dom"/>
</dbReference>
<evidence type="ECO:0000256" key="2">
    <source>
        <dbReference type="ARBA" id="ARBA00023015"/>
    </source>
</evidence>